<dbReference type="OrthoDB" id="10252184at2759"/>
<keyword evidence="3" id="KW-1185">Reference proteome</keyword>
<feature type="region of interest" description="Disordered" evidence="1">
    <location>
        <begin position="156"/>
        <end position="178"/>
    </location>
</feature>
<evidence type="ECO:0000313" key="3">
    <source>
        <dbReference type="Proteomes" id="UP000785679"/>
    </source>
</evidence>
<evidence type="ECO:0000313" key="2">
    <source>
        <dbReference type="EMBL" id="TNV73035.1"/>
    </source>
</evidence>
<sequence length="395" mass="46175">MLTSLLSLTLKDKRTVWYGITIRCFSNALNSKLMYERELRATLHKLERIATHIPEDHTQKKTLDDLSHLSTQFRDLIFLDDKFDPAQTEDQLLAQDLKIEQQMKKLLTVAKSKYYLLRVNHPGAFEGSRVDKEVTTEQMTDADELLKEKKRETIGTQGVQGAPVAVDEDESAENKQKREEVIRKDKERLEAMDEQTKEIVKSLEGLKKIDEYNSENIKFQEERRKTQKYISREEDQELKSLYEEEQKRFEKLQESLAGKIDGQIDMDMHGNVRFRPADAPWKPVLEEDKNQEGGIQGPGTYVLRDGKLVPGTGETREQAQYSNWYCSNADPEDIRRHRELMDRMHYRGPKWEGQGVPKSILEEYDPTYRKVDPDPHPMDAHPDKEGKKEFEYVVR</sequence>
<evidence type="ECO:0000256" key="1">
    <source>
        <dbReference type="SAM" id="MobiDB-lite"/>
    </source>
</evidence>
<dbReference type="Proteomes" id="UP000785679">
    <property type="component" value="Unassembled WGS sequence"/>
</dbReference>
<reference evidence="2" key="1">
    <citation type="submission" date="2019-06" db="EMBL/GenBank/DDBJ databases">
        <authorList>
            <person name="Zheng W."/>
        </authorList>
    </citation>
    <scope>NUCLEOTIDE SEQUENCE</scope>
    <source>
        <strain evidence="2">QDHG01</strain>
    </source>
</reference>
<protein>
    <submittedName>
        <fullName evidence="2">Uncharacterized protein</fullName>
    </submittedName>
</protein>
<gene>
    <name evidence="2" type="ORF">FGO68_gene8015</name>
</gene>
<comment type="caution">
    <text evidence="2">The sequence shown here is derived from an EMBL/GenBank/DDBJ whole genome shotgun (WGS) entry which is preliminary data.</text>
</comment>
<organism evidence="2 3">
    <name type="scientific">Halteria grandinella</name>
    <dbReference type="NCBI Taxonomy" id="5974"/>
    <lineage>
        <taxon>Eukaryota</taxon>
        <taxon>Sar</taxon>
        <taxon>Alveolata</taxon>
        <taxon>Ciliophora</taxon>
        <taxon>Intramacronucleata</taxon>
        <taxon>Spirotrichea</taxon>
        <taxon>Stichotrichia</taxon>
        <taxon>Sporadotrichida</taxon>
        <taxon>Halteriidae</taxon>
        <taxon>Halteria</taxon>
    </lineage>
</organism>
<feature type="region of interest" description="Disordered" evidence="1">
    <location>
        <begin position="367"/>
        <end position="395"/>
    </location>
</feature>
<accession>A0A8J8NEG0</accession>
<dbReference type="EMBL" id="RRYP01020100">
    <property type="protein sequence ID" value="TNV73035.1"/>
    <property type="molecule type" value="Genomic_DNA"/>
</dbReference>
<proteinExistence type="predicted"/>
<dbReference type="AlphaFoldDB" id="A0A8J8NEG0"/>
<name>A0A8J8NEG0_HALGN</name>